<organism evidence="11 12">
    <name type="scientific">Crenobacter oryzisoli</name>
    <dbReference type="NCBI Taxonomy" id="3056844"/>
    <lineage>
        <taxon>Bacteria</taxon>
        <taxon>Pseudomonadati</taxon>
        <taxon>Pseudomonadota</taxon>
        <taxon>Betaproteobacteria</taxon>
        <taxon>Neisseriales</taxon>
        <taxon>Neisseriaceae</taxon>
        <taxon>Crenobacter</taxon>
    </lineage>
</organism>
<keyword evidence="3 10" id="KW-1003">Cell membrane</keyword>
<feature type="transmembrane region" description="Helical" evidence="10">
    <location>
        <begin position="352"/>
        <end position="371"/>
    </location>
</feature>
<evidence type="ECO:0000313" key="11">
    <source>
        <dbReference type="EMBL" id="MDN0077325.1"/>
    </source>
</evidence>
<dbReference type="PANTHER" id="PTHR43630">
    <property type="entry name" value="POLY-BETA-1,6-N-ACETYL-D-GLUCOSAMINE SYNTHASE"/>
    <property type="match status" value="1"/>
</dbReference>
<keyword evidence="12" id="KW-1185">Reference proteome</keyword>
<evidence type="ECO:0000256" key="6">
    <source>
        <dbReference type="ARBA" id="ARBA00022692"/>
    </source>
</evidence>
<dbReference type="CDD" id="cd06423">
    <property type="entry name" value="CESA_like"/>
    <property type="match status" value="1"/>
</dbReference>
<reference evidence="11" key="1">
    <citation type="submission" date="2023-06" db="EMBL/GenBank/DDBJ databases">
        <authorList>
            <person name="Zhang S."/>
        </authorList>
    </citation>
    <scope>NUCLEOTIDE SEQUENCE</scope>
    <source>
        <strain evidence="11">SG2303</strain>
    </source>
</reference>
<evidence type="ECO:0000256" key="3">
    <source>
        <dbReference type="ARBA" id="ARBA00022475"/>
    </source>
</evidence>
<dbReference type="EMBL" id="JAUEDK010000062">
    <property type="protein sequence ID" value="MDN0077325.1"/>
    <property type="molecule type" value="Genomic_DNA"/>
</dbReference>
<feature type="transmembrane region" description="Helical" evidence="10">
    <location>
        <begin position="20"/>
        <end position="44"/>
    </location>
</feature>
<evidence type="ECO:0000256" key="8">
    <source>
        <dbReference type="ARBA" id="ARBA00023136"/>
    </source>
</evidence>
<accession>A0ABT7XU55</accession>
<evidence type="ECO:0000256" key="7">
    <source>
        <dbReference type="ARBA" id="ARBA00022989"/>
    </source>
</evidence>
<sequence length="428" mass="49654">MQTFLGSLGAEWYALPWVLLLAYAFYYPLFMAYLWMVGALYYYFHYERKDAPLELPPDLDYPPISVLVPCYNEEEDVYETLHFALALDYPDFEVIAINDGSKDRTGEILDELAGIHPLLRVVHLASNQGKAVALNTGCLLARHEHLLCIDGDALLDPHSAKWLMRHFVGSPRVGAITGNPRVRNRTTLLGRLQVGEFTSIIGLIKRAQRTYGRLFTVSGVIAAFRKTALHQVGYWSDDMLTEDIDISWKMQLKHWDVRFEPRALVWILMPETLKGLWKQRLRWAKGGSQVLLRNFGIIRHWRMRRMWPVYAEYFLSVAWAYLMATLIMTWLIGLVVPWDFWPRIASPLIPGWHGIVLGTTCLIQFSISKWLDGHYDRGLGRNYFWMIWYPLVYWLINICTTTVALPQAIAHRRGKRARWVSPDRGIRA</sequence>
<dbReference type="Pfam" id="PF13641">
    <property type="entry name" value="Glyco_tranf_2_3"/>
    <property type="match status" value="1"/>
</dbReference>
<protein>
    <recommendedName>
        <fullName evidence="9 10">Poly-beta-1,6-N-acetyl-D-glucosamine synthase</fullName>
        <shortName evidence="10">Poly-beta-1,6-GlcNAc synthase</shortName>
        <ecNumber evidence="10">2.4.1.-</ecNumber>
    </recommendedName>
</protein>
<keyword evidence="7 10" id="KW-1133">Transmembrane helix</keyword>
<dbReference type="RefSeq" id="WP_289831977.1">
    <property type="nucleotide sequence ID" value="NZ_JAUEDK010000062.1"/>
</dbReference>
<dbReference type="Proteomes" id="UP001168540">
    <property type="component" value="Unassembled WGS sequence"/>
</dbReference>
<name>A0ABT7XU55_9NEIS</name>
<comment type="caution">
    <text evidence="11">The sequence shown here is derived from an EMBL/GenBank/DDBJ whole genome shotgun (WGS) entry which is preliminary data.</text>
</comment>
<evidence type="ECO:0000313" key="12">
    <source>
        <dbReference type="Proteomes" id="UP001168540"/>
    </source>
</evidence>
<dbReference type="Gene3D" id="3.90.550.10">
    <property type="entry name" value="Spore Coat Polysaccharide Biosynthesis Protein SpsA, Chain A"/>
    <property type="match status" value="1"/>
</dbReference>
<keyword evidence="6 10" id="KW-0812">Transmembrane</keyword>
<evidence type="ECO:0000256" key="4">
    <source>
        <dbReference type="ARBA" id="ARBA00022676"/>
    </source>
</evidence>
<feature type="transmembrane region" description="Helical" evidence="10">
    <location>
        <begin position="383"/>
        <end position="405"/>
    </location>
</feature>
<proteinExistence type="inferred from homology"/>
<keyword evidence="4 10" id="KW-0328">Glycosyltransferase</keyword>
<feature type="transmembrane region" description="Helical" evidence="10">
    <location>
        <begin position="309"/>
        <end position="332"/>
    </location>
</feature>
<keyword evidence="8 10" id="KW-0472">Membrane</keyword>
<evidence type="ECO:0000256" key="2">
    <source>
        <dbReference type="ARBA" id="ARBA00006739"/>
    </source>
</evidence>
<evidence type="ECO:0000256" key="9">
    <source>
        <dbReference type="NCBIfam" id="TIGR03937"/>
    </source>
</evidence>
<dbReference type="PANTHER" id="PTHR43630:SF1">
    <property type="entry name" value="POLY-BETA-1,6-N-ACETYL-D-GLUCOSAMINE SYNTHASE"/>
    <property type="match status" value="1"/>
</dbReference>
<comment type="subcellular location">
    <subcellularLocation>
        <location evidence="1 10">Cell membrane</location>
        <topology evidence="1 10">Multi-pass membrane protein</topology>
    </subcellularLocation>
</comment>
<dbReference type="NCBIfam" id="TIGR03937">
    <property type="entry name" value="PgaC_IcaA"/>
    <property type="match status" value="1"/>
</dbReference>
<dbReference type="InterPro" id="IPR029044">
    <property type="entry name" value="Nucleotide-diphossugar_trans"/>
</dbReference>
<comment type="similarity">
    <text evidence="2 10">Belongs to the glycosyltransferase 2 family.</text>
</comment>
<evidence type="ECO:0000256" key="10">
    <source>
        <dbReference type="RuleBase" id="RU364028"/>
    </source>
</evidence>
<dbReference type="EC" id="2.4.1.-" evidence="10"/>
<gene>
    <name evidence="11" type="primary">pgaC</name>
    <name evidence="11" type="ORF">QU481_21050</name>
</gene>
<evidence type="ECO:0000256" key="1">
    <source>
        <dbReference type="ARBA" id="ARBA00004651"/>
    </source>
</evidence>
<dbReference type="InterPro" id="IPR023853">
    <property type="entry name" value="PGA_PgaC/IcaA"/>
</dbReference>
<keyword evidence="5 10" id="KW-0808">Transferase</keyword>
<evidence type="ECO:0000256" key="5">
    <source>
        <dbReference type="ARBA" id="ARBA00022679"/>
    </source>
</evidence>
<dbReference type="SUPFAM" id="SSF53448">
    <property type="entry name" value="Nucleotide-diphospho-sugar transferases"/>
    <property type="match status" value="1"/>
</dbReference>